<feature type="compositionally biased region" description="Low complexity" evidence="1">
    <location>
        <begin position="54"/>
        <end position="69"/>
    </location>
</feature>
<evidence type="ECO:0000256" key="2">
    <source>
        <dbReference type="SAM" id="Phobius"/>
    </source>
</evidence>
<evidence type="ECO:0000256" key="1">
    <source>
        <dbReference type="SAM" id="MobiDB-lite"/>
    </source>
</evidence>
<feature type="region of interest" description="Disordered" evidence="1">
    <location>
        <begin position="49"/>
        <end position="75"/>
    </location>
</feature>
<protein>
    <submittedName>
        <fullName evidence="3">Uncharacterized protein</fullName>
    </submittedName>
</protein>
<name>A0A9W7X990_9POAL</name>
<dbReference type="EMBL" id="MU630123">
    <property type="protein sequence ID" value="KAJ1254362.1"/>
    <property type="molecule type" value="Genomic_DNA"/>
</dbReference>
<gene>
    <name evidence="3" type="ORF">BS78_K075600</name>
</gene>
<evidence type="ECO:0000313" key="3">
    <source>
        <dbReference type="EMBL" id="KAJ1254362.1"/>
    </source>
</evidence>
<sequence>MAPQPLLGGADLWRPVAAAHGAGWATAAALLLLASHLAVLLVRRRRGRNAQPEAAAAPAPASAPPSSASGVEGLVTEDDLRHLVGSLVLGELEPEREGWEPVISKGTTTSPTGPGATGPRLALLNI</sequence>
<proteinExistence type="predicted"/>
<feature type="region of interest" description="Disordered" evidence="1">
    <location>
        <begin position="98"/>
        <end position="119"/>
    </location>
</feature>
<dbReference type="AlphaFoldDB" id="A0A9W7X990"/>
<feature type="compositionally biased region" description="Low complexity" evidence="1">
    <location>
        <begin position="106"/>
        <end position="119"/>
    </location>
</feature>
<keyword evidence="2" id="KW-0812">Transmembrane</keyword>
<feature type="transmembrane region" description="Helical" evidence="2">
    <location>
        <begin position="22"/>
        <end position="42"/>
    </location>
</feature>
<comment type="caution">
    <text evidence="3">The sequence shown here is derived from an EMBL/GenBank/DDBJ whole genome shotgun (WGS) entry which is preliminary data.</text>
</comment>
<keyword evidence="4" id="KW-1185">Reference proteome</keyword>
<keyword evidence="2" id="KW-0472">Membrane</keyword>
<reference evidence="3 4" key="1">
    <citation type="submission" date="2022-10" db="EMBL/GenBank/DDBJ databases">
        <title>WGS assembly of Paspalum vaginatum 540-79.</title>
        <authorList>
            <person name="Sun G."/>
            <person name="Wase N."/>
            <person name="Shu S."/>
            <person name="Jenkins J."/>
            <person name="Zhou B."/>
            <person name="Torres-Rodriguez J."/>
            <person name="Chen C."/>
            <person name="Sandor L."/>
            <person name="Plott C."/>
            <person name="Yoshinga Y."/>
            <person name="Daum C."/>
            <person name="Qi P."/>
            <person name="Barry K."/>
            <person name="Lipzen A."/>
            <person name="Berry L."/>
            <person name="Pedersen C."/>
            <person name="Gottilla T."/>
            <person name="Foltz A."/>
            <person name="Yu H."/>
            <person name="O'Malley R."/>
            <person name="Zhang C."/>
            <person name="Devos K."/>
            <person name="Sigmon B."/>
            <person name="Yu B."/>
            <person name="Obata T."/>
            <person name="Schmutz J."/>
            <person name="Schnable J."/>
        </authorList>
    </citation>
    <scope>NUCLEOTIDE SEQUENCE [LARGE SCALE GENOMIC DNA]</scope>
    <source>
        <strain evidence="4">cv. 540-79</strain>
    </source>
</reference>
<organism evidence="3 4">
    <name type="scientific">Paspalum vaginatum</name>
    <name type="common">seashore paspalum</name>
    <dbReference type="NCBI Taxonomy" id="158149"/>
    <lineage>
        <taxon>Eukaryota</taxon>
        <taxon>Viridiplantae</taxon>
        <taxon>Streptophyta</taxon>
        <taxon>Embryophyta</taxon>
        <taxon>Tracheophyta</taxon>
        <taxon>Spermatophyta</taxon>
        <taxon>Magnoliopsida</taxon>
        <taxon>Liliopsida</taxon>
        <taxon>Poales</taxon>
        <taxon>Poaceae</taxon>
        <taxon>PACMAD clade</taxon>
        <taxon>Panicoideae</taxon>
        <taxon>Andropogonodae</taxon>
        <taxon>Paspaleae</taxon>
        <taxon>Paspalinae</taxon>
        <taxon>Paspalum</taxon>
    </lineage>
</organism>
<evidence type="ECO:0000313" key="4">
    <source>
        <dbReference type="Proteomes" id="UP001164776"/>
    </source>
</evidence>
<keyword evidence="2" id="KW-1133">Transmembrane helix</keyword>
<dbReference type="Proteomes" id="UP001164776">
    <property type="component" value="Unassembled WGS sequence"/>
</dbReference>
<accession>A0A9W7X990</accession>